<dbReference type="EMBL" id="JAMKOV010000005">
    <property type="protein sequence ID" value="KAI8039853.1"/>
    <property type="molecule type" value="Genomic_DNA"/>
</dbReference>
<keyword evidence="2" id="KW-1185">Reference proteome</keyword>
<protein>
    <submittedName>
        <fullName evidence="1">Uncharacterized protein</fullName>
    </submittedName>
</protein>
<gene>
    <name evidence="1" type="ORF">M5D96_007278</name>
</gene>
<reference evidence="1" key="1">
    <citation type="journal article" date="2023" name="Genome Biol. Evol.">
        <title>Long-read-based Genome Assembly of Drosophila gunungcola Reveals Fewer Chemosensory Genes in Flower-breeding Species.</title>
        <authorList>
            <person name="Negi A."/>
            <person name="Liao B.Y."/>
            <person name="Yeh S.D."/>
        </authorList>
    </citation>
    <scope>NUCLEOTIDE SEQUENCE</scope>
    <source>
        <strain evidence="1">Sukarami</strain>
    </source>
</reference>
<dbReference type="Proteomes" id="UP001059596">
    <property type="component" value="Unassembled WGS sequence"/>
</dbReference>
<organism evidence="1 2">
    <name type="scientific">Drosophila gunungcola</name>
    <name type="common">fruit fly</name>
    <dbReference type="NCBI Taxonomy" id="103775"/>
    <lineage>
        <taxon>Eukaryota</taxon>
        <taxon>Metazoa</taxon>
        <taxon>Ecdysozoa</taxon>
        <taxon>Arthropoda</taxon>
        <taxon>Hexapoda</taxon>
        <taxon>Insecta</taxon>
        <taxon>Pterygota</taxon>
        <taxon>Neoptera</taxon>
        <taxon>Endopterygota</taxon>
        <taxon>Diptera</taxon>
        <taxon>Brachycera</taxon>
        <taxon>Muscomorpha</taxon>
        <taxon>Ephydroidea</taxon>
        <taxon>Drosophilidae</taxon>
        <taxon>Drosophila</taxon>
        <taxon>Sophophora</taxon>
    </lineage>
</organism>
<evidence type="ECO:0000313" key="2">
    <source>
        <dbReference type="Proteomes" id="UP001059596"/>
    </source>
</evidence>
<proteinExistence type="predicted"/>
<accession>A0A9P9YN97</accession>
<dbReference type="AlphaFoldDB" id="A0A9P9YN97"/>
<name>A0A9P9YN97_9MUSC</name>
<evidence type="ECO:0000313" key="1">
    <source>
        <dbReference type="EMBL" id="KAI8039853.1"/>
    </source>
</evidence>
<comment type="caution">
    <text evidence="1">The sequence shown here is derived from an EMBL/GenBank/DDBJ whole genome shotgun (WGS) entry which is preliminary data.</text>
</comment>
<sequence>MSFGNHLSLVSLFRSRQHVTPVSGFGDLVKVTQNLETKPGTHFQRRVRISISN</sequence>